<protein>
    <recommendedName>
        <fullName evidence="3">DUF6534 domain-containing protein</fullName>
    </recommendedName>
</protein>
<feature type="compositionally biased region" description="Gly residues" evidence="1">
    <location>
        <begin position="726"/>
        <end position="753"/>
    </location>
</feature>
<dbReference type="CDD" id="cd14364">
    <property type="entry name" value="CUE_ASCC2"/>
    <property type="match status" value="1"/>
</dbReference>
<comment type="caution">
    <text evidence="4">The sequence shown here is derived from an EMBL/GenBank/DDBJ whole genome shotgun (WGS) entry which is preliminary data.</text>
</comment>
<feature type="compositionally biased region" description="Basic and acidic residues" evidence="1">
    <location>
        <begin position="755"/>
        <end position="766"/>
    </location>
</feature>
<evidence type="ECO:0000256" key="1">
    <source>
        <dbReference type="SAM" id="MobiDB-lite"/>
    </source>
</evidence>
<sequence length="1106" mass="120050">MATKVLQLPNYPSTQARKGLSPSQLATLYQNVASTLASVIALPPEKRDVSSTRAFLSSFSRDTAFQTLQTLIWNDKEAAIQAPGGDESLILKRCLALAEKLALSSSGLDLQTLLDLSIIYGPSHPSRLHSVFKAAHQTDKSLSQSIANDLVPGFTALLSQQTPSSHGLYAQRKVAECIFTFLRGAKGIPELIRPFARDKPFLVALASTYDAGMASTAASYGGIPALTAGISAQDREPDDWERIWVGTKVAFLDSFHILLTTLLDDLASCPPGPRLAAESERTFDVIFAILVAPSSSSSPSTPPTPFLNQSLLADYQNAYSLSKTLATALRHAKEKDVRLDVLESTLQSFEASTQIDKQPTKSKNPGALKILLRSSGIQPGIDNLGNRNQRNVEVASSSQQHPAPAAAELSLPVQGKGKKRAAAPVSDPDLDVKATQVLDILPDTPVGYIKLLLAHDRYGRNPEKVIEALLDGTAMSQDELDHDLDASEGLDYGVGAVPIEDNQKEEVYDVTQRKNVFDDEVIDVSQLRFGKKSATGDDLLKDRTYIEQMKADILRRAEAITDDEEEEEEETPGEHDAAKGKGKEKEKESSKRAVDMGPDDDEDDAVALRVAGDGEDTGDEDEDDEEEEEEQQTPEVILELAYLRDPKVFERDAATRRRKTRLDLKAQTGWDDGQIEGWKVMLDRNPTRKEKLKEKHEFRGNEKGLDVRVGASSSSRARGHGRGRGGPRGGRGGARGGGGGGGGGAGQSGGGGDSSARDRAWKDKNKASRGNHNRKRGHDKKMARAGAGVDVQVSKANHRTHFSNDRLLIRGLVYSVVALDMAQTVVGSHAVWRHTVAKWNDPSSLLEFTWGIAALVTFAGFISIIVQLFYCWRIWILATNNLWMRGLALFIALISLSQAAVGIVSSIVFQLHASQEQLLKYHPQFTYTVSGAFVADTLITGSMIYILRSARDSQGTFSHMGGTLNRLINNALQTGLVTMSCAAVDLALFVTVTTANYHYTPTFILGKLYSNSLLATLNARSRGGKNTTDGDSLYLPDAGSMSLQVARVGESSTDEDTLGHSRKRAKVGPWGSQLMVSVRIPPCLVPNICLFDLVSVADTLFRYATA</sequence>
<feature type="compositionally biased region" description="Acidic residues" evidence="1">
    <location>
        <begin position="561"/>
        <end position="571"/>
    </location>
</feature>
<reference evidence="4 5" key="1">
    <citation type="submission" date="2019-12" db="EMBL/GenBank/DDBJ databases">
        <authorList>
            <person name="Floudas D."/>
            <person name="Bentzer J."/>
            <person name="Ahren D."/>
            <person name="Johansson T."/>
            <person name="Persson P."/>
            <person name="Tunlid A."/>
        </authorList>
    </citation>
    <scope>NUCLEOTIDE SEQUENCE [LARGE SCALE GENOMIC DNA]</scope>
    <source>
        <strain evidence="4 5">CBS 102.39</strain>
    </source>
</reference>
<dbReference type="Pfam" id="PF20152">
    <property type="entry name" value="DUF6534"/>
    <property type="match status" value="1"/>
</dbReference>
<keyword evidence="2" id="KW-1133">Transmembrane helix</keyword>
<gene>
    <name evidence="4" type="ORF">D9613_009867</name>
</gene>
<evidence type="ECO:0000259" key="3">
    <source>
        <dbReference type="Pfam" id="PF20152"/>
    </source>
</evidence>
<accession>A0A8H4QWE6</accession>
<dbReference type="Proteomes" id="UP000521872">
    <property type="component" value="Unassembled WGS sequence"/>
</dbReference>
<evidence type="ECO:0000313" key="5">
    <source>
        <dbReference type="Proteomes" id="UP000521872"/>
    </source>
</evidence>
<keyword evidence="5" id="KW-1185">Reference proteome</keyword>
<feature type="transmembrane region" description="Helical" evidence="2">
    <location>
        <begin position="852"/>
        <end position="875"/>
    </location>
</feature>
<dbReference type="InterPro" id="IPR045339">
    <property type="entry name" value="DUF6534"/>
</dbReference>
<feature type="domain" description="DUF6534" evidence="3">
    <location>
        <begin position="932"/>
        <end position="1021"/>
    </location>
</feature>
<name>A0A8H4QWE6_9AGAR</name>
<dbReference type="EMBL" id="JAACJL010000017">
    <property type="protein sequence ID" value="KAF4618443.1"/>
    <property type="molecule type" value="Genomic_DNA"/>
</dbReference>
<feature type="compositionally biased region" description="Basic residues" evidence="1">
    <location>
        <begin position="767"/>
        <end position="783"/>
    </location>
</feature>
<proteinExistence type="predicted"/>
<dbReference type="AlphaFoldDB" id="A0A8H4QWE6"/>
<organism evidence="4 5">
    <name type="scientific">Agrocybe pediades</name>
    <dbReference type="NCBI Taxonomy" id="84607"/>
    <lineage>
        <taxon>Eukaryota</taxon>
        <taxon>Fungi</taxon>
        <taxon>Dikarya</taxon>
        <taxon>Basidiomycota</taxon>
        <taxon>Agaricomycotina</taxon>
        <taxon>Agaricomycetes</taxon>
        <taxon>Agaricomycetidae</taxon>
        <taxon>Agaricales</taxon>
        <taxon>Agaricineae</taxon>
        <taxon>Strophariaceae</taxon>
        <taxon>Agrocybe</taxon>
    </lineage>
</organism>
<dbReference type="InterPro" id="IPR041800">
    <property type="entry name" value="ASCC2_CUE"/>
</dbReference>
<dbReference type="PANTHER" id="PTHR40465">
    <property type="entry name" value="CHROMOSOME 1, WHOLE GENOME SHOTGUN SEQUENCE"/>
    <property type="match status" value="1"/>
</dbReference>
<dbReference type="PANTHER" id="PTHR40465:SF1">
    <property type="entry name" value="DUF6534 DOMAIN-CONTAINING PROTEIN"/>
    <property type="match status" value="1"/>
</dbReference>
<keyword evidence="2" id="KW-0812">Transmembrane</keyword>
<feature type="compositionally biased region" description="Low complexity" evidence="1">
    <location>
        <begin position="395"/>
        <end position="407"/>
    </location>
</feature>
<feature type="transmembrane region" description="Helical" evidence="2">
    <location>
        <begin position="887"/>
        <end position="913"/>
    </location>
</feature>
<feature type="transmembrane region" description="Helical" evidence="2">
    <location>
        <begin position="925"/>
        <end position="947"/>
    </location>
</feature>
<feature type="region of interest" description="Disordered" evidence="1">
    <location>
        <begin position="561"/>
        <end position="638"/>
    </location>
</feature>
<dbReference type="Gene3D" id="1.10.8.10">
    <property type="entry name" value="DNA helicase RuvA subunit, C-terminal domain"/>
    <property type="match status" value="1"/>
</dbReference>
<evidence type="ECO:0000256" key="2">
    <source>
        <dbReference type="SAM" id="Phobius"/>
    </source>
</evidence>
<feature type="compositionally biased region" description="Basic and acidic residues" evidence="1">
    <location>
        <begin position="572"/>
        <end position="594"/>
    </location>
</feature>
<dbReference type="SUPFAM" id="SSF46934">
    <property type="entry name" value="UBA-like"/>
    <property type="match status" value="1"/>
</dbReference>
<dbReference type="InterPro" id="IPR009060">
    <property type="entry name" value="UBA-like_sf"/>
</dbReference>
<evidence type="ECO:0000313" key="4">
    <source>
        <dbReference type="EMBL" id="KAF4618443.1"/>
    </source>
</evidence>
<feature type="region of interest" description="Disordered" evidence="1">
    <location>
        <begin position="682"/>
        <end position="784"/>
    </location>
</feature>
<feature type="compositionally biased region" description="Basic and acidic residues" evidence="1">
    <location>
        <begin position="682"/>
        <end position="706"/>
    </location>
</feature>
<feature type="region of interest" description="Disordered" evidence="1">
    <location>
        <begin position="391"/>
        <end position="425"/>
    </location>
</feature>
<feature type="compositionally biased region" description="Acidic residues" evidence="1">
    <location>
        <begin position="613"/>
        <end position="632"/>
    </location>
</feature>
<keyword evidence="2" id="KW-0472">Membrane</keyword>